<dbReference type="GO" id="GO:0000287">
    <property type="term" value="F:magnesium ion binding"/>
    <property type="evidence" value="ECO:0007669"/>
    <property type="project" value="InterPro"/>
</dbReference>
<reference evidence="7 8" key="1">
    <citation type="journal article" date="2019" name="Nat. Plants">
        <title>Stout camphor tree genome fills gaps in understanding of flowering plant genome evolution.</title>
        <authorList>
            <person name="Chaw S.M."/>
            <person name="Liu Y.C."/>
            <person name="Wu Y.W."/>
            <person name="Wang H.Y."/>
            <person name="Lin C.I."/>
            <person name="Wu C.S."/>
            <person name="Ke H.M."/>
            <person name="Chang L.Y."/>
            <person name="Hsu C.Y."/>
            <person name="Yang H.T."/>
            <person name="Sudianto E."/>
            <person name="Hsu M.H."/>
            <person name="Wu K.P."/>
            <person name="Wang L.N."/>
            <person name="Leebens-Mack J.H."/>
            <person name="Tsai I.J."/>
        </authorList>
    </citation>
    <scope>NUCLEOTIDE SEQUENCE [LARGE SCALE GENOMIC DNA]</scope>
    <source>
        <strain evidence="8">cv. Chaw 1501</strain>
        <tissue evidence="7">Young leaves</tissue>
    </source>
</reference>
<evidence type="ECO:0000256" key="2">
    <source>
        <dbReference type="ARBA" id="ARBA00022723"/>
    </source>
</evidence>
<keyword evidence="4" id="KW-0413">Isomerase</keyword>
<dbReference type="EMBL" id="QPKB01000008">
    <property type="protein sequence ID" value="RWR90750.1"/>
    <property type="molecule type" value="Genomic_DNA"/>
</dbReference>
<sequence length="323" mass="34880">MAKYKMQLLWSGGSMASVLLDSVSRNKKPDPPLPQYSQTLVASFIAISSPDGTSSCGGGILGSCQHLVFSSGDGCYFSKDAIQVIIKMAAANGVQRVWVGQNGLMSTPAISAVIRERVGADESKSTGAFILTASHNPGGPHQTMARQQWTAAACDPFSGAVRIQSISFDQFPSGAAKKGTLRLFPSKKDADRRRRVKSEEKKTELGEHTWHHRSLSSAITASIFQQQPQLQPASPASPSPKQRLAGALTLEPAASCRPNLSTPQPSRFQARSTYKRLCCIIGSIDVVSGRGFKELQIVVSGRMLKRIYLCKKSISLQRMLQVS</sequence>
<feature type="domain" description="Alpha-D-phosphohexomutase alpha/beta/alpha" evidence="6">
    <location>
        <begin position="68"/>
        <end position="140"/>
    </location>
</feature>
<dbReference type="AlphaFoldDB" id="A0A3S4PI05"/>
<dbReference type="PANTHER" id="PTHR22573">
    <property type="entry name" value="PHOSPHOHEXOMUTASE FAMILY MEMBER"/>
    <property type="match status" value="1"/>
</dbReference>
<feature type="compositionally biased region" description="Basic and acidic residues" evidence="5">
    <location>
        <begin position="186"/>
        <end position="209"/>
    </location>
</feature>
<name>A0A3S4PI05_9MAGN</name>
<evidence type="ECO:0000313" key="8">
    <source>
        <dbReference type="Proteomes" id="UP000283530"/>
    </source>
</evidence>
<evidence type="ECO:0000256" key="3">
    <source>
        <dbReference type="ARBA" id="ARBA00022842"/>
    </source>
</evidence>
<evidence type="ECO:0000256" key="1">
    <source>
        <dbReference type="ARBA" id="ARBA00010231"/>
    </source>
</evidence>
<accession>A0A3S4PI05</accession>
<dbReference type="InterPro" id="IPR016055">
    <property type="entry name" value="A-D-PHexomutase_a/b/a-I/II/III"/>
</dbReference>
<dbReference type="InterPro" id="IPR045244">
    <property type="entry name" value="PGM"/>
</dbReference>
<dbReference type="SUPFAM" id="SSF53738">
    <property type="entry name" value="Phosphoglucomutase, first 3 domains"/>
    <property type="match status" value="1"/>
</dbReference>
<evidence type="ECO:0000256" key="4">
    <source>
        <dbReference type="ARBA" id="ARBA00023235"/>
    </source>
</evidence>
<organism evidence="7 8">
    <name type="scientific">Cinnamomum micranthum f. kanehirae</name>
    <dbReference type="NCBI Taxonomy" id="337451"/>
    <lineage>
        <taxon>Eukaryota</taxon>
        <taxon>Viridiplantae</taxon>
        <taxon>Streptophyta</taxon>
        <taxon>Embryophyta</taxon>
        <taxon>Tracheophyta</taxon>
        <taxon>Spermatophyta</taxon>
        <taxon>Magnoliopsida</taxon>
        <taxon>Magnoliidae</taxon>
        <taxon>Laurales</taxon>
        <taxon>Lauraceae</taxon>
        <taxon>Cinnamomum</taxon>
    </lineage>
</organism>
<feature type="region of interest" description="Disordered" evidence="5">
    <location>
        <begin position="185"/>
        <end position="211"/>
    </location>
</feature>
<evidence type="ECO:0000313" key="7">
    <source>
        <dbReference type="EMBL" id="RWR90750.1"/>
    </source>
</evidence>
<dbReference type="PROSITE" id="PS00710">
    <property type="entry name" value="PGM_PMM"/>
    <property type="match status" value="1"/>
</dbReference>
<comment type="caution">
    <text evidence="7">The sequence shown here is derived from an EMBL/GenBank/DDBJ whole genome shotgun (WGS) entry which is preliminary data.</text>
</comment>
<comment type="similarity">
    <text evidence="1">Belongs to the phosphohexose mutase family.</text>
</comment>
<dbReference type="GO" id="GO:0005829">
    <property type="term" value="C:cytosol"/>
    <property type="evidence" value="ECO:0007669"/>
    <property type="project" value="TreeGrafter"/>
</dbReference>
<dbReference type="InterPro" id="IPR005844">
    <property type="entry name" value="A-D-PHexomutase_a/b/a-I"/>
</dbReference>
<keyword evidence="3" id="KW-0460">Magnesium</keyword>
<dbReference type="Proteomes" id="UP000283530">
    <property type="component" value="Unassembled WGS sequence"/>
</dbReference>
<dbReference type="GO" id="GO:0005975">
    <property type="term" value="P:carbohydrate metabolic process"/>
    <property type="evidence" value="ECO:0007669"/>
    <property type="project" value="InterPro"/>
</dbReference>
<dbReference type="OrthoDB" id="2291at2759"/>
<evidence type="ECO:0000259" key="6">
    <source>
        <dbReference type="Pfam" id="PF02878"/>
    </source>
</evidence>
<dbReference type="Gene3D" id="3.40.120.10">
    <property type="entry name" value="Alpha-D-Glucose-1,6-Bisphosphate, subunit A, domain 3"/>
    <property type="match status" value="1"/>
</dbReference>
<dbReference type="GO" id="GO:0004614">
    <property type="term" value="F:phosphoglucomutase activity"/>
    <property type="evidence" value="ECO:0007669"/>
    <property type="project" value="InterPro"/>
</dbReference>
<protein>
    <submittedName>
        <fullName evidence="7">Phosphoglucomutase, cytoplasmic isoform X2</fullName>
    </submittedName>
</protein>
<dbReference type="InterPro" id="IPR016066">
    <property type="entry name" value="A-D-PHexomutase_CS"/>
</dbReference>
<dbReference type="PANTHER" id="PTHR22573:SF2">
    <property type="entry name" value="PHOSPHOGLUCOMUTASE"/>
    <property type="match status" value="1"/>
</dbReference>
<proteinExistence type="inferred from homology"/>
<evidence type="ECO:0000256" key="5">
    <source>
        <dbReference type="SAM" id="MobiDB-lite"/>
    </source>
</evidence>
<keyword evidence="8" id="KW-1185">Reference proteome</keyword>
<gene>
    <name evidence="7" type="ORF">CKAN_01986100</name>
</gene>
<keyword evidence="2" id="KW-0479">Metal-binding</keyword>
<dbReference type="STRING" id="337451.A0A3S4PI05"/>
<dbReference type="Pfam" id="PF02878">
    <property type="entry name" value="PGM_PMM_I"/>
    <property type="match status" value="1"/>
</dbReference>